<keyword evidence="4 6" id="KW-1133">Transmembrane helix</keyword>
<evidence type="ECO:0008006" key="10">
    <source>
        <dbReference type="Google" id="ProtNLM"/>
    </source>
</evidence>
<comment type="similarity">
    <text evidence="2">Belongs to the TMEM9 family.</text>
</comment>
<evidence type="ECO:0000256" key="5">
    <source>
        <dbReference type="ARBA" id="ARBA00023136"/>
    </source>
</evidence>
<keyword evidence="9" id="KW-1185">Reference proteome</keyword>
<dbReference type="InterPro" id="IPR008853">
    <property type="entry name" value="TMEM9/TMEM9B"/>
</dbReference>
<dbReference type="PANTHER" id="PTHR13064">
    <property type="entry name" value="TRANSMEMBRANE PROTEIN 9 FAMILY MEMBER"/>
    <property type="match status" value="1"/>
</dbReference>
<evidence type="ECO:0000256" key="4">
    <source>
        <dbReference type="ARBA" id="ARBA00022989"/>
    </source>
</evidence>
<organism evidence="8 9">
    <name type="scientific">Rhynchophorus ferrugineus</name>
    <name type="common">Red palm weevil</name>
    <name type="synonym">Curculio ferrugineus</name>
    <dbReference type="NCBI Taxonomy" id="354439"/>
    <lineage>
        <taxon>Eukaryota</taxon>
        <taxon>Metazoa</taxon>
        <taxon>Ecdysozoa</taxon>
        <taxon>Arthropoda</taxon>
        <taxon>Hexapoda</taxon>
        <taxon>Insecta</taxon>
        <taxon>Pterygota</taxon>
        <taxon>Neoptera</taxon>
        <taxon>Endopterygota</taxon>
        <taxon>Coleoptera</taxon>
        <taxon>Polyphaga</taxon>
        <taxon>Cucujiformia</taxon>
        <taxon>Curculionidae</taxon>
        <taxon>Dryophthorinae</taxon>
        <taxon>Rhynchophorus</taxon>
    </lineage>
</organism>
<protein>
    <recommendedName>
        <fullName evidence="10">Transmembrane protein 9</fullName>
    </recommendedName>
</protein>
<name>A0A834IT73_RHYFE</name>
<evidence type="ECO:0000256" key="1">
    <source>
        <dbReference type="ARBA" id="ARBA00004370"/>
    </source>
</evidence>
<comment type="subcellular location">
    <subcellularLocation>
        <location evidence="1">Membrane</location>
    </subcellularLocation>
</comment>
<dbReference type="PANTHER" id="PTHR13064:SF6">
    <property type="entry name" value="TRANSMEMBRANE PROTEIN 9"/>
    <property type="match status" value="1"/>
</dbReference>
<dbReference type="OrthoDB" id="10059035at2759"/>
<feature type="chain" id="PRO_5032407408" description="Transmembrane protein 9" evidence="7">
    <location>
        <begin position="20"/>
        <end position="190"/>
    </location>
</feature>
<keyword evidence="5 6" id="KW-0472">Membrane</keyword>
<accession>A0A834IT73</accession>
<evidence type="ECO:0000256" key="2">
    <source>
        <dbReference type="ARBA" id="ARBA00007264"/>
    </source>
</evidence>
<reference evidence="8" key="1">
    <citation type="submission" date="2020-08" db="EMBL/GenBank/DDBJ databases">
        <title>Genome sequencing and assembly of the red palm weevil Rhynchophorus ferrugineus.</title>
        <authorList>
            <person name="Dias G.B."/>
            <person name="Bergman C.M."/>
            <person name="Manee M."/>
        </authorList>
    </citation>
    <scope>NUCLEOTIDE SEQUENCE</scope>
    <source>
        <strain evidence="8">AA-2017</strain>
        <tissue evidence="8">Whole larva</tissue>
    </source>
</reference>
<evidence type="ECO:0000313" key="9">
    <source>
        <dbReference type="Proteomes" id="UP000625711"/>
    </source>
</evidence>
<dbReference type="Pfam" id="PF05434">
    <property type="entry name" value="Tmemb_9"/>
    <property type="match status" value="1"/>
</dbReference>
<gene>
    <name evidence="8" type="ORF">GWI33_008031</name>
</gene>
<dbReference type="GO" id="GO:0005765">
    <property type="term" value="C:lysosomal membrane"/>
    <property type="evidence" value="ECO:0007669"/>
    <property type="project" value="InterPro"/>
</dbReference>
<sequence>MKHLTYFVLIFCCFTFTKGQFDDKRCKCICPSLSSVTNKTEKSHTSRLMQTTNDPPNRCNCEFVMLKIVADKLSANEIKEFCPRCECKYENRNTTIIRYVVIIVIWVISILVVYMLFLIILDPFLNKRVKGSYQEHTNEEVILEDAQPGPSHNMSVRGNVLNRVSNQQDKWKRQVKEQRRNIYDRHTMLN</sequence>
<feature type="signal peptide" evidence="7">
    <location>
        <begin position="1"/>
        <end position="19"/>
    </location>
</feature>
<comment type="caution">
    <text evidence="8">The sequence shown here is derived from an EMBL/GenBank/DDBJ whole genome shotgun (WGS) entry which is preliminary data.</text>
</comment>
<dbReference type="AlphaFoldDB" id="A0A834IT73"/>
<evidence type="ECO:0000256" key="3">
    <source>
        <dbReference type="ARBA" id="ARBA00022692"/>
    </source>
</evidence>
<evidence type="ECO:0000256" key="6">
    <source>
        <dbReference type="SAM" id="Phobius"/>
    </source>
</evidence>
<proteinExistence type="inferred from homology"/>
<evidence type="ECO:0000256" key="7">
    <source>
        <dbReference type="SAM" id="SignalP"/>
    </source>
</evidence>
<keyword evidence="7" id="KW-0732">Signal</keyword>
<dbReference type="Proteomes" id="UP000625711">
    <property type="component" value="Unassembled WGS sequence"/>
</dbReference>
<keyword evidence="3 6" id="KW-0812">Transmembrane</keyword>
<feature type="transmembrane region" description="Helical" evidence="6">
    <location>
        <begin position="96"/>
        <end position="121"/>
    </location>
</feature>
<dbReference type="EMBL" id="JAACXV010000038">
    <property type="protein sequence ID" value="KAF7286084.1"/>
    <property type="molecule type" value="Genomic_DNA"/>
</dbReference>
<evidence type="ECO:0000313" key="8">
    <source>
        <dbReference type="EMBL" id="KAF7286084.1"/>
    </source>
</evidence>